<evidence type="ECO:0000313" key="11">
    <source>
        <dbReference type="Ensembl" id="ENSSORP00005030513.1"/>
    </source>
</evidence>
<proteinExistence type="inferred from homology"/>
<evidence type="ECO:0000256" key="9">
    <source>
        <dbReference type="ARBA" id="ARBA00023328"/>
    </source>
</evidence>
<dbReference type="GO" id="GO:0000775">
    <property type="term" value="C:chromosome, centromeric region"/>
    <property type="evidence" value="ECO:0007669"/>
    <property type="project" value="UniProtKB-SubCell"/>
</dbReference>
<dbReference type="InterPro" id="IPR018867">
    <property type="entry name" value="Cell_div_borealin"/>
</dbReference>
<evidence type="ECO:0000256" key="5">
    <source>
        <dbReference type="ARBA" id="ARBA00022618"/>
    </source>
</evidence>
<reference evidence="11" key="1">
    <citation type="submission" date="2019-06" db="EMBL/GenBank/DDBJ databases">
        <authorList>
            <consortium name="Wellcome Sanger Institute Data Sharing"/>
        </authorList>
    </citation>
    <scope>NUCLEOTIDE SEQUENCE [LARGE SCALE GENOMIC DNA]</scope>
</reference>
<dbReference type="AlphaFoldDB" id="A0A673APM6"/>
<feature type="domain" description="Borealin N-terminal" evidence="10">
    <location>
        <begin position="22"/>
        <end position="76"/>
    </location>
</feature>
<keyword evidence="6" id="KW-0498">Mitosis</keyword>
<dbReference type="GO" id="GO:0005634">
    <property type="term" value="C:nucleus"/>
    <property type="evidence" value="ECO:0007669"/>
    <property type="project" value="UniProtKB-SubCell"/>
</dbReference>
<dbReference type="GO" id="GO:0051233">
    <property type="term" value="C:spindle midzone"/>
    <property type="evidence" value="ECO:0007669"/>
    <property type="project" value="TreeGrafter"/>
</dbReference>
<dbReference type="Pfam" id="PF10444">
    <property type="entry name" value="Nbl1_Borealin_N"/>
    <property type="match status" value="1"/>
</dbReference>
<keyword evidence="5" id="KW-0132">Cell division</keyword>
<name>A0A673APM6_9TELE</name>
<evidence type="ECO:0000256" key="8">
    <source>
        <dbReference type="ARBA" id="ARBA00023306"/>
    </source>
</evidence>
<evidence type="ECO:0000256" key="6">
    <source>
        <dbReference type="ARBA" id="ARBA00022776"/>
    </source>
</evidence>
<evidence type="ECO:0000313" key="12">
    <source>
        <dbReference type="Proteomes" id="UP000472271"/>
    </source>
</evidence>
<reference evidence="11" key="3">
    <citation type="submission" date="2025-09" db="UniProtKB">
        <authorList>
            <consortium name="Ensembl"/>
        </authorList>
    </citation>
    <scope>IDENTIFICATION</scope>
</reference>
<accession>A0A673APM6</accession>
<comment type="subcellular location">
    <subcellularLocation>
        <location evidence="2">Chromosome</location>
        <location evidence="2">Centromere</location>
    </subcellularLocation>
    <subcellularLocation>
        <location evidence="1">Nucleus</location>
    </subcellularLocation>
</comment>
<dbReference type="Gene3D" id="6.10.250.1900">
    <property type="match status" value="1"/>
</dbReference>
<dbReference type="GO" id="GO:0051301">
    <property type="term" value="P:cell division"/>
    <property type="evidence" value="ECO:0007669"/>
    <property type="project" value="UniProtKB-KW"/>
</dbReference>
<keyword evidence="9" id="KW-0137">Centromere</keyword>
<evidence type="ECO:0000256" key="2">
    <source>
        <dbReference type="ARBA" id="ARBA00004584"/>
    </source>
</evidence>
<dbReference type="Proteomes" id="UP000472271">
    <property type="component" value="Chromosome 18"/>
</dbReference>
<sequence length="134" mass="15538">MPPRRTKKDAQSDLDLDMRRSKLTLFIQQFEKEAQERMNELEAKLENTLATVDKVFKVELMKMPPSLKNTLMGDLLSGETLPCYALSLEIQQPLRRMPSKRGARLCCFYPQLNSCLKVQWKIIASEAFVLFNLQ</sequence>
<evidence type="ECO:0000256" key="1">
    <source>
        <dbReference type="ARBA" id="ARBA00004123"/>
    </source>
</evidence>
<keyword evidence="4" id="KW-0158">Chromosome</keyword>
<dbReference type="GO" id="GO:0032133">
    <property type="term" value="C:chromosome passenger complex"/>
    <property type="evidence" value="ECO:0007669"/>
    <property type="project" value="TreeGrafter"/>
</dbReference>
<protein>
    <recommendedName>
        <fullName evidence="10">Borealin N-terminal domain-containing protein</fullName>
    </recommendedName>
</protein>
<organism evidence="11 12">
    <name type="scientific">Sphaeramia orbicularis</name>
    <name type="common">orbiculate cardinalfish</name>
    <dbReference type="NCBI Taxonomy" id="375764"/>
    <lineage>
        <taxon>Eukaryota</taxon>
        <taxon>Metazoa</taxon>
        <taxon>Chordata</taxon>
        <taxon>Craniata</taxon>
        <taxon>Vertebrata</taxon>
        <taxon>Euteleostomi</taxon>
        <taxon>Actinopterygii</taxon>
        <taxon>Neopterygii</taxon>
        <taxon>Teleostei</taxon>
        <taxon>Neoteleostei</taxon>
        <taxon>Acanthomorphata</taxon>
        <taxon>Gobiaria</taxon>
        <taxon>Kurtiformes</taxon>
        <taxon>Apogonoidei</taxon>
        <taxon>Apogonidae</taxon>
        <taxon>Apogoninae</taxon>
        <taxon>Sphaeramia</taxon>
    </lineage>
</organism>
<evidence type="ECO:0000256" key="4">
    <source>
        <dbReference type="ARBA" id="ARBA00022454"/>
    </source>
</evidence>
<keyword evidence="12" id="KW-1185">Reference proteome</keyword>
<keyword evidence="8" id="KW-0131">Cell cycle</keyword>
<dbReference type="InterPro" id="IPR018851">
    <property type="entry name" value="Borealin_N"/>
</dbReference>
<evidence type="ECO:0000256" key="7">
    <source>
        <dbReference type="ARBA" id="ARBA00023242"/>
    </source>
</evidence>
<reference evidence="11" key="2">
    <citation type="submission" date="2025-08" db="UniProtKB">
        <authorList>
            <consortium name="Ensembl"/>
        </authorList>
    </citation>
    <scope>IDENTIFICATION</scope>
</reference>
<dbReference type="GO" id="GO:0000070">
    <property type="term" value="P:mitotic sister chromatid segregation"/>
    <property type="evidence" value="ECO:0007669"/>
    <property type="project" value="TreeGrafter"/>
</dbReference>
<evidence type="ECO:0000256" key="3">
    <source>
        <dbReference type="ARBA" id="ARBA00009914"/>
    </source>
</evidence>
<keyword evidence="7" id="KW-0539">Nucleus</keyword>
<dbReference type="InParanoid" id="A0A673APM6"/>
<dbReference type="PANTHER" id="PTHR16040:SF10">
    <property type="entry name" value="BOREALIN-2"/>
    <property type="match status" value="1"/>
</dbReference>
<evidence type="ECO:0000259" key="10">
    <source>
        <dbReference type="Pfam" id="PF10444"/>
    </source>
</evidence>
<dbReference type="PANTHER" id="PTHR16040">
    <property type="entry name" value="AUSTRALIN, ISOFORM A-RELATED"/>
    <property type="match status" value="1"/>
</dbReference>
<dbReference type="Ensembl" id="ENSSORT00005031368.1">
    <property type="protein sequence ID" value="ENSSORP00005030513.1"/>
    <property type="gene ID" value="ENSSORG00005014555.1"/>
</dbReference>
<comment type="similarity">
    <text evidence="3">Belongs to the borealin family.</text>
</comment>